<dbReference type="InterPro" id="IPR029058">
    <property type="entry name" value="AB_hydrolase_fold"/>
</dbReference>
<dbReference type="Pfam" id="PF01738">
    <property type="entry name" value="DLH"/>
    <property type="match status" value="1"/>
</dbReference>
<comment type="caution">
    <text evidence="2">The sequence shown here is derived from an EMBL/GenBank/DDBJ whole genome shotgun (WGS) entry which is preliminary data.</text>
</comment>
<evidence type="ECO:0000313" key="3">
    <source>
        <dbReference type="Proteomes" id="UP001476247"/>
    </source>
</evidence>
<proteinExistence type="predicted"/>
<name>A0ABP9XLY3_9FUNG</name>
<dbReference type="SUPFAM" id="SSF53474">
    <property type="entry name" value="alpha/beta-Hydrolases"/>
    <property type="match status" value="1"/>
</dbReference>
<feature type="domain" description="Dienelactone hydrolase" evidence="1">
    <location>
        <begin position="30"/>
        <end position="238"/>
    </location>
</feature>
<sequence length="245" mass="26991">MSFTKACCSLPPVQSDYTPQGEIINLGDLPVYVVGPKDATKAIFVFYDIYGFHVNTKQFCDILAKNCGWKVVLPDFFRGDYYNTSDLGDKEKLMKWWVNTASTEVITPDVLLVEKYLKDGGVKKAGFAGFCWGAKVAVQLTATLPFFLGAATIHASIVDIADAENAGAPILNLPSKDEPDMTEYMAVLAKKPFGDKCKMVRFEDMHHGFCGARGDYTNELNAKRASEAIQLTVNFFSDLFSDSSA</sequence>
<protein>
    <recommendedName>
        <fullName evidence="1">Dienelactone hydrolase domain-containing protein</fullName>
    </recommendedName>
</protein>
<accession>A0ABP9XLY3</accession>
<evidence type="ECO:0000259" key="1">
    <source>
        <dbReference type="Pfam" id="PF01738"/>
    </source>
</evidence>
<reference evidence="2 3" key="1">
    <citation type="submission" date="2024-04" db="EMBL/GenBank/DDBJ databases">
        <title>genome sequences of Mucor flavus KT1a and Helicostylum pulchrum KT1b strains isolation_sourced from the surface of a dry-aged beef.</title>
        <authorList>
            <person name="Toyotome T."/>
            <person name="Hosono M."/>
            <person name="Torimaru M."/>
            <person name="Fukuda K."/>
            <person name="Mikami N."/>
        </authorList>
    </citation>
    <scope>NUCLEOTIDE SEQUENCE [LARGE SCALE GENOMIC DNA]</scope>
    <source>
        <strain evidence="2 3">KT1b</strain>
    </source>
</reference>
<organism evidence="2 3">
    <name type="scientific">Helicostylum pulchrum</name>
    <dbReference type="NCBI Taxonomy" id="562976"/>
    <lineage>
        <taxon>Eukaryota</taxon>
        <taxon>Fungi</taxon>
        <taxon>Fungi incertae sedis</taxon>
        <taxon>Mucoromycota</taxon>
        <taxon>Mucoromycotina</taxon>
        <taxon>Mucoromycetes</taxon>
        <taxon>Mucorales</taxon>
        <taxon>Mucorineae</taxon>
        <taxon>Mucoraceae</taxon>
        <taxon>Helicostylum</taxon>
    </lineage>
</organism>
<keyword evidence="3" id="KW-1185">Reference proteome</keyword>
<dbReference type="PANTHER" id="PTHR47668">
    <property type="entry name" value="DIENELACTONE HYDROLASE FAMILY PROTEIN (AFU_ORTHOLOGUE AFUA_6G01940)"/>
    <property type="match status" value="1"/>
</dbReference>
<dbReference type="PANTHER" id="PTHR47668:SF1">
    <property type="entry name" value="DIENELACTONE HYDROLASE DOMAIN-CONTAINING PROTEIN-RELATED"/>
    <property type="match status" value="1"/>
</dbReference>
<dbReference type="Gene3D" id="3.40.50.1820">
    <property type="entry name" value="alpha/beta hydrolase"/>
    <property type="match status" value="1"/>
</dbReference>
<dbReference type="InterPro" id="IPR002925">
    <property type="entry name" value="Dienelactn_hydro"/>
</dbReference>
<dbReference type="Proteomes" id="UP001476247">
    <property type="component" value="Unassembled WGS sequence"/>
</dbReference>
<dbReference type="EMBL" id="BAABUJ010000005">
    <property type="protein sequence ID" value="GAA5795807.1"/>
    <property type="molecule type" value="Genomic_DNA"/>
</dbReference>
<gene>
    <name evidence="2" type="ORF">HPULCUR_001169</name>
</gene>
<evidence type="ECO:0000313" key="2">
    <source>
        <dbReference type="EMBL" id="GAA5795807.1"/>
    </source>
</evidence>